<sequence length="51" mass="5949">MKQFNLTQLVFDDLNHDTHLIDGWHPVEEQRDIDKICETITGGGKVWLGKR</sequence>
<dbReference type="EMBL" id="UGHY01000002">
    <property type="protein sequence ID" value="STP06323.1"/>
    <property type="molecule type" value="Genomic_DNA"/>
</dbReference>
<dbReference type="Proteomes" id="UP000254186">
    <property type="component" value="Unassembled WGS sequence"/>
</dbReference>
<name>A0A377JKN5_HAEPA</name>
<dbReference type="AlphaFoldDB" id="A0A377JKN5"/>
<gene>
    <name evidence="1" type="ORF">NCTC10672_02347</name>
</gene>
<reference evidence="1 2" key="1">
    <citation type="submission" date="2018-06" db="EMBL/GenBank/DDBJ databases">
        <authorList>
            <consortium name="Pathogen Informatics"/>
            <person name="Doyle S."/>
        </authorList>
    </citation>
    <scope>NUCLEOTIDE SEQUENCE [LARGE SCALE GENOMIC DNA]</scope>
    <source>
        <strain evidence="1 2">NCTC10672</strain>
    </source>
</reference>
<accession>A0A377JKN5</accession>
<dbReference type="RefSeq" id="WP_262054236.1">
    <property type="nucleotide sequence ID" value="NZ_UGHY01000002.1"/>
</dbReference>
<evidence type="ECO:0000313" key="1">
    <source>
        <dbReference type="EMBL" id="STP06323.1"/>
    </source>
</evidence>
<evidence type="ECO:0000313" key="2">
    <source>
        <dbReference type="Proteomes" id="UP000254186"/>
    </source>
</evidence>
<organism evidence="1 2">
    <name type="scientific">Haemophilus parainfluenzae</name>
    <dbReference type="NCBI Taxonomy" id="729"/>
    <lineage>
        <taxon>Bacteria</taxon>
        <taxon>Pseudomonadati</taxon>
        <taxon>Pseudomonadota</taxon>
        <taxon>Gammaproteobacteria</taxon>
        <taxon>Pasteurellales</taxon>
        <taxon>Pasteurellaceae</taxon>
        <taxon>Haemophilus</taxon>
    </lineage>
</organism>
<protein>
    <submittedName>
        <fullName evidence="1">Uncharacterized protein</fullName>
    </submittedName>
</protein>
<proteinExistence type="predicted"/>